<feature type="active site" description="Nucleophile" evidence="4">
    <location>
        <position position="315"/>
    </location>
</feature>
<dbReference type="Gene3D" id="3.20.20.105">
    <property type="entry name" value="Queuine tRNA-ribosyltransferase-like"/>
    <property type="match status" value="1"/>
</dbReference>
<protein>
    <recommendedName>
        <fullName evidence="4">Queuine tRNA-ribosyltransferase</fullName>
        <ecNumber evidence="4">2.4.2.29</ecNumber>
    </recommendedName>
    <alternativeName>
        <fullName evidence="4">Guanine insertion enzyme</fullName>
    </alternativeName>
    <alternativeName>
        <fullName evidence="4">tRNA-guanine transglycosylase</fullName>
    </alternativeName>
</protein>
<sequence length="411" mass="45824">MTPSFQLIAQTAAGGRRGRLHLPHATVETPVFMPVGTAGSVKAVAQETLESLGAEIILGNTYHLYLRPGHEAIRRMGGLHKFMSWPRALLTDSGGFQVFSLNELRKVSEEGVHFRSHLDGSSHFFSPEHSIEVQIALGADIIMAFDECTEYPADRNRAEESLRFTMAWARRSLDYFRAHKDEVPWHAQGEFHQQGVPHPRGPRGQVLARGVDPSSAWVGSRNPQQLSARTQSLFGIVQGGMYPDLRRQCTEQLIEMEFDGYAIGGLSVGEPRDLTLEMISEVLPLLPQDKPRYVMGVGYPDEIEMYARMGVDMMDCVLPTRAARHALLFTSEGRLNIKNKQYAEDQSPPDPVCDCPVCRRYTRAYLRHLVQAGEPLAATLNSIHNLAFYLGIMQRVRGSLESAAAPMTSDH</sequence>
<dbReference type="HAMAP" id="MF_00168">
    <property type="entry name" value="Q_tRNA_Tgt"/>
    <property type="match status" value="1"/>
</dbReference>
<feature type="region of interest" description="RNA binding; important for wobble base 34 recognition" evidence="4">
    <location>
        <begin position="320"/>
        <end position="324"/>
    </location>
</feature>
<dbReference type="AlphaFoldDB" id="A0A2N9LAG6"/>
<dbReference type="InterPro" id="IPR050076">
    <property type="entry name" value="ArchSynthase1/Queuine_TRR"/>
</dbReference>
<feature type="region of interest" description="RNA binding" evidence="4">
    <location>
        <begin position="296"/>
        <end position="302"/>
    </location>
</feature>
<feature type="binding site" evidence="4">
    <location>
        <position position="265"/>
    </location>
    <ligand>
        <name>substrate</name>
    </ligand>
</feature>
<keyword evidence="1 4" id="KW-0328">Glycosyltransferase</keyword>
<evidence type="ECO:0000256" key="4">
    <source>
        <dbReference type="HAMAP-Rule" id="MF_00168"/>
    </source>
</evidence>
<evidence type="ECO:0000313" key="6">
    <source>
        <dbReference type="EMBL" id="SPE20231.1"/>
    </source>
</evidence>
<dbReference type="GO" id="GO:0008616">
    <property type="term" value="P:tRNA queuosine(34) biosynthetic process"/>
    <property type="evidence" value="ECO:0007669"/>
    <property type="project" value="UniProtKB-UniRule"/>
</dbReference>
<name>A0A2N9LAG6_9BACT</name>
<dbReference type="SUPFAM" id="SSF51713">
    <property type="entry name" value="tRNA-guanine transglycosylase"/>
    <property type="match status" value="1"/>
</dbReference>
<dbReference type="GO" id="GO:0046872">
    <property type="term" value="F:metal ion binding"/>
    <property type="evidence" value="ECO:0007669"/>
    <property type="project" value="UniProtKB-KW"/>
</dbReference>
<feature type="binding site" evidence="4">
    <location>
        <begin position="92"/>
        <end position="96"/>
    </location>
    <ligand>
        <name>substrate</name>
    </ligand>
</feature>
<evidence type="ECO:0000256" key="3">
    <source>
        <dbReference type="ARBA" id="ARBA00022694"/>
    </source>
</evidence>
<dbReference type="Pfam" id="PF01702">
    <property type="entry name" value="TGT"/>
    <property type="match status" value="2"/>
</dbReference>
<keyword evidence="4" id="KW-0862">Zinc</keyword>
<comment type="function">
    <text evidence="4">Catalyzes the base-exchange of a guanine (G) residue with the queuine precursor 7-aminomethyl-7-deazaguanine (PreQ1) at position 34 (anticodon wobble position) in tRNAs with GU(N) anticodons (tRNA-Asp, -Asn, -His and -Tyr). Catalysis occurs through a double-displacement mechanism. The nucleophile active site attacks the C1' of nucleotide 34 to detach the guanine base from the RNA, forming a covalent enzyme-RNA intermediate. The proton acceptor active site deprotonates the incoming PreQ1, allowing a nucleophilic attack on the C1' of the ribose to form the product. After dissociation, two additional enzymatic reactions on the tRNA convert PreQ1 to queuine (Q), resulting in the hypermodified nucleoside queuosine (7-(((4,5-cis-dihydroxy-2-cyclopenten-1-yl)amino)methyl)-7-deazaguanosine).</text>
</comment>
<evidence type="ECO:0000256" key="2">
    <source>
        <dbReference type="ARBA" id="ARBA00022679"/>
    </source>
</evidence>
<dbReference type="PANTHER" id="PTHR46499">
    <property type="entry name" value="QUEUINE TRNA-RIBOSYLTRANSFERASE"/>
    <property type="match status" value="1"/>
</dbReference>
<dbReference type="InterPro" id="IPR036511">
    <property type="entry name" value="TGT-like_sf"/>
</dbReference>
<evidence type="ECO:0000259" key="5">
    <source>
        <dbReference type="Pfam" id="PF01702"/>
    </source>
</evidence>
<dbReference type="PANTHER" id="PTHR46499:SF1">
    <property type="entry name" value="QUEUINE TRNA-RIBOSYLTRANSFERASE"/>
    <property type="match status" value="1"/>
</dbReference>
<feature type="binding site" evidence="4">
    <location>
        <position position="238"/>
    </location>
    <ligand>
        <name>substrate</name>
    </ligand>
</feature>
<feature type="binding site" evidence="4">
    <location>
        <position position="146"/>
    </location>
    <ligand>
        <name>substrate</name>
    </ligand>
</feature>
<feature type="binding site" evidence="4">
    <location>
        <position position="384"/>
    </location>
    <ligand>
        <name>Zn(2+)</name>
        <dbReference type="ChEBI" id="CHEBI:29105"/>
    </ligand>
</feature>
<feature type="binding site" evidence="4">
    <location>
        <position position="358"/>
    </location>
    <ligand>
        <name>Zn(2+)</name>
        <dbReference type="ChEBI" id="CHEBI:29105"/>
    </ligand>
</feature>
<keyword evidence="4" id="KW-0671">Queuosine biosynthesis</keyword>
<dbReference type="EMBL" id="OKRB01000085">
    <property type="protein sequence ID" value="SPE20231.1"/>
    <property type="molecule type" value="Genomic_DNA"/>
</dbReference>
<comment type="catalytic activity">
    <reaction evidence="4">
        <text>7-aminomethyl-7-carbaguanine + guanosine(34) in tRNA = 7-aminomethyl-7-carbaguanosine(34) in tRNA + guanine</text>
        <dbReference type="Rhea" id="RHEA:24104"/>
        <dbReference type="Rhea" id="RHEA-COMP:10341"/>
        <dbReference type="Rhea" id="RHEA-COMP:10342"/>
        <dbReference type="ChEBI" id="CHEBI:16235"/>
        <dbReference type="ChEBI" id="CHEBI:58703"/>
        <dbReference type="ChEBI" id="CHEBI:74269"/>
        <dbReference type="ChEBI" id="CHEBI:82833"/>
        <dbReference type="EC" id="2.4.2.29"/>
    </reaction>
</comment>
<organism evidence="6 7">
    <name type="scientific">Candidatus Sulfuritelmatomonas gaucii</name>
    <dbReference type="NCBI Taxonomy" id="2043161"/>
    <lineage>
        <taxon>Bacteria</taxon>
        <taxon>Pseudomonadati</taxon>
        <taxon>Acidobacteriota</taxon>
        <taxon>Terriglobia</taxon>
        <taxon>Terriglobales</taxon>
        <taxon>Acidobacteriaceae</taxon>
        <taxon>Candidatus Sulfuritelmatomonas</taxon>
    </lineage>
</organism>
<evidence type="ECO:0000313" key="7">
    <source>
        <dbReference type="Proteomes" id="UP000239735"/>
    </source>
</evidence>
<comment type="pathway">
    <text evidence="4">tRNA modification; tRNA-queuosine biosynthesis.</text>
</comment>
<keyword evidence="4" id="KW-0479">Metal-binding</keyword>
<feature type="binding site" evidence="4">
    <location>
        <position position="353"/>
    </location>
    <ligand>
        <name>Zn(2+)</name>
        <dbReference type="ChEBI" id="CHEBI:29105"/>
    </ligand>
</feature>
<dbReference type="InterPro" id="IPR002616">
    <property type="entry name" value="tRNA_ribo_trans-like"/>
</dbReference>
<accession>A0A2N9LAG6</accession>
<reference evidence="7" key="1">
    <citation type="submission" date="2018-02" db="EMBL/GenBank/DDBJ databases">
        <authorList>
            <person name="Hausmann B."/>
        </authorList>
    </citation>
    <scope>NUCLEOTIDE SEQUENCE [LARGE SCALE GENOMIC DNA]</scope>
    <source>
        <strain evidence="7">Peat soil MAG SbA5</strain>
    </source>
</reference>
<comment type="similarity">
    <text evidence="4">Belongs to the queuine tRNA-ribosyltransferase family.</text>
</comment>
<evidence type="ECO:0000256" key="1">
    <source>
        <dbReference type="ARBA" id="ARBA00022676"/>
    </source>
</evidence>
<dbReference type="Proteomes" id="UP000239735">
    <property type="component" value="Unassembled WGS sequence"/>
</dbReference>
<feature type="binding site" evidence="4">
    <location>
        <position position="355"/>
    </location>
    <ligand>
        <name>Zn(2+)</name>
        <dbReference type="ChEBI" id="CHEBI:29105"/>
    </ligand>
</feature>
<keyword evidence="3 4" id="KW-0819">tRNA processing</keyword>
<gene>
    <name evidence="4 6" type="primary">tgt</name>
    <name evidence="6" type="ORF">SBA5_290085</name>
</gene>
<comment type="subunit">
    <text evidence="4">Homodimer. Within each dimer, one monomer is responsible for RNA recognition and catalysis, while the other monomer binds to the replacement base PreQ1.</text>
</comment>
<feature type="domain" description="tRNA-guanine(15) transglycosylase-like" evidence="5">
    <location>
        <begin position="209"/>
        <end position="401"/>
    </location>
</feature>
<feature type="active site" description="Proton acceptor" evidence="4">
    <location>
        <position position="92"/>
    </location>
</feature>
<dbReference type="InterPro" id="IPR004803">
    <property type="entry name" value="TGT"/>
</dbReference>
<dbReference type="UniPathway" id="UPA00392"/>
<proteinExistence type="inferred from homology"/>
<keyword evidence="2 4" id="KW-0808">Transferase</keyword>
<dbReference type="NCBIfam" id="TIGR00449">
    <property type="entry name" value="tgt_general"/>
    <property type="match status" value="2"/>
</dbReference>
<comment type="cofactor">
    <cofactor evidence="4">
        <name>Zn(2+)</name>
        <dbReference type="ChEBI" id="CHEBI:29105"/>
    </cofactor>
    <text evidence="4">Binds 1 zinc ion per subunit.</text>
</comment>
<dbReference type="EC" id="2.4.2.29" evidence="4"/>
<dbReference type="GO" id="GO:0005829">
    <property type="term" value="C:cytosol"/>
    <property type="evidence" value="ECO:0007669"/>
    <property type="project" value="TreeGrafter"/>
</dbReference>
<feature type="domain" description="tRNA-guanine(15) transglycosylase-like" evidence="5">
    <location>
        <begin position="14"/>
        <end position="182"/>
    </location>
</feature>
<dbReference type="GO" id="GO:0008479">
    <property type="term" value="F:tRNA-guanosine(34) queuine transglycosylase activity"/>
    <property type="evidence" value="ECO:0007669"/>
    <property type="project" value="UniProtKB-UniRule"/>
</dbReference>
<dbReference type="OrthoDB" id="9805417at2"/>